<dbReference type="AlphaFoldDB" id="A0A4V6QM81"/>
<dbReference type="EMBL" id="RQGD01000010">
    <property type="protein sequence ID" value="TGL62241.1"/>
    <property type="molecule type" value="Genomic_DNA"/>
</dbReference>
<name>A0A4V6QM81_9LEPT</name>
<organism evidence="1 2">
    <name type="scientific">Leptospira ognonensis</name>
    <dbReference type="NCBI Taxonomy" id="2484945"/>
    <lineage>
        <taxon>Bacteria</taxon>
        <taxon>Pseudomonadati</taxon>
        <taxon>Spirochaetota</taxon>
        <taxon>Spirochaetia</taxon>
        <taxon>Leptospirales</taxon>
        <taxon>Leptospiraceae</taxon>
        <taxon>Leptospira</taxon>
    </lineage>
</organism>
<dbReference type="Proteomes" id="UP000297693">
    <property type="component" value="Unassembled WGS sequence"/>
</dbReference>
<accession>A0A4V6QM81</accession>
<keyword evidence="2" id="KW-1185">Reference proteome</keyword>
<protein>
    <submittedName>
        <fullName evidence="1">Uncharacterized protein</fullName>
    </submittedName>
</protein>
<sequence>MFPLVRMNETDMIPHIIEIFWIEKLRYTQYCFQQIGKISELELEHSGPDRTKSIIWAVEQMAAFDRNFAFYLPISILFSSLFFIGTIEERDVEEDIEGIRDKYTPPAFPIHFLDIQISSARDLKINTNGTRRDTFLKEWQLTLIKIEEKLHKFSENDAFKKRYTSLTGIHTIPGAINNSTEFCHKLWNHHVAPYLKPES</sequence>
<gene>
    <name evidence="1" type="ORF">EHQ58_03285</name>
</gene>
<comment type="caution">
    <text evidence="1">The sequence shown here is derived from an EMBL/GenBank/DDBJ whole genome shotgun (WGS) entry which is preliminary data.</text>
</comment>
<evidence type="ECO:0000313" key="2">
    <source>
        <dbReference type="Proteomes" id="UP000297693"/>
    </source>
</evidence>
<evidence type="ECO:0000313" key="1">
    <source>
        <dbReference type="EMBL" id="TGL62241.1"/>
    </source>
</evidence>
<proteinExistence type="predicted"/>
<reference evidence="1" key="1">
    <citation type="journal article" date="2019" name="PLoS Negl. Trop. Dis.">
        <title>Revisiting the worldwide diversity of Leptospira species in the environment.</title>
        <authorList>
            <person name="Vincent A.T."/>
            <person name="Schiettekatte O."/>
            <person name="Bourhy P."/>
            <person name="Veyrier F.J."/>
            <person name="Picardeau M."/>
        </authorList>
    </citation>
    <scope>NUCLEOTIDE SEQUENCE [LARGE SCALE GENOMIC DNA]</scope>
    <source>
        <strain evidence="1">201702476</strain>
    </source>
</reference>
<dbReference type="OrthoDB" id="334814at2"/>